<evidence type="ECO:0000256" key="8">
    <source>
        <dbReference type="SAM" id="MobiDB-lite"/>
    </source>
</evidence>
<dbReference type="EMBL" id="CAJOBD010000902">
    <property type="protein sequence ID" value="CAF3734445.1"/>
    <property type="molecule type" value="Genomic_DNA"/>
</dbReference>
<comment type="subcellular location">
    <subcellularLocation>
        <location evidence="1">Membrane</location>
        <topology evidence="1">Single-pass type I membrane protein</topology>
    </subcellularLocation>
</comment>
<evidence type="ECO:0000256" key="1">
    <source>
        <dbReference type="ARBA" id="ARBA00004479"/>
    </source>
</evidence>
<evidence type="ECO:0000256" key="3">
    <source>
        <dbReference type="ARBA" id="ARBA00022692"/>
    </source>
</evidence>
<comment type="caution">
    <text evidence="10">The sequence shown here is derived from an EMBL/GenBank/DDBJ whole genome shotgun (WGS) entry which is preliminary data.</text>
</comment>
<keyword evidence="3 9" id="KW-0812">Transmembrane</keyword>
<evidence type="ECO:0000313" key="10">
    <source>
        <dbReference type="EMBL" id="CAF3734445.1"/>
    </source>
</evidence>
<keyword evidence="7" id="KW-0325">Glycoprotein</keyword>
<dbReference type="AlphaFoldDB" id="A0A818X661"/>
<protein>
    <submittedName>
        <fullName evidence="10">Uncharacterized protein</fullName>
    </submittedName>
</protein>
<keyword evidence="6 9" id="KW-0472">Membrane</keyword>
<dbReference type="GO" id="GO:0031410">
    <property type="term" value="C:cytoplasmic vesicle"/>
    <property type="evidence" value="ECO:0007669"/>
    <property type="project" value="TreeGrafter"/>
</dbReference>
<organism evidence="10 11">
    <name type="scientific">Rotaria sordida</name>
    <dbReference type="NCBI Taxonomy" id="392033"/>
    <lineage>
        <taxon>Eukaryota</taxon>
        <taxon>Metazoa</taxon>
        <taxon>Spiralia</taxon>
        <taxon>Gnathifera</taxon>
        <taxon>Rotifera</taxon>
        <taxon>Eurotatoria</taxon>
        <taxon>Bdelloidea</taxon>
        <taxon>Philodinida</taxon>
        <taxon>Philodinidae</taxon>
        <taxon>Rotaria</taxon>
    </lineage>
</organism>
<evidence type="ECO:0000256" key="9">
    <source>
        <dbReference type="SAM" id="Phobius"/>
    </source>
</evidence>
<feature type="transmembrane region" description="Helical" evidence="9">
    <location>
        <begin position="129"/>
        <end position="150"/>
    </location>
</feature>
<proteinExistence type="inferred from homology"/>
<dbReference type="InterPro" id="IPR007947">
    <property type="entry name" value="CD164_MGC24"/>
</dbReference>
<evidence type="ECO:0000256" key="4">
    <source>
        <dbReference type="ARBA" id="ARBA00022729"/>
    </source>
</evidence>
<dbReference type="PANTHER" id="PTHR11337:SF8">
    <property type="entry name" value="VISGUN, ISOFORM E"/>
    <property type="match status" value="1"/>
</dbReference>
<reference evidence="10" key="1">
    <citation type="submission" date="2021-02" db="EMBL/GenBank/DDBJ databases">
        <authorList>
            <person name="Nowell W R."/>
        </authorList>
    </citation>
    <scope>NUCLEOTIDE SEQUENCE</scope>
</reference>
<evidence type="ECO:0000256" key="2">
    <source>
        <dbReference type="ARBA" id="ARBA00005341"/>
    </source>
</evidence>
<dbReference type="Pfam" id="PF05283">
    <property type="entry name" value="MGC-24"/>
    <property type="match status" value="1"/>
</dbReference>
<evidence type="ECO:0000313" key="11">
    <source>
        <dbReference type="Proteomes" id="UP000663836"/>
    </source>
</evidence>
<evidence type="ECO:0000256" key="5">
    <source>
        <dbReference type="ARBA" id="ARBA00022989"/>
    </source>
</evidence>
<keyword evidence="4" id="KW-0732">Signal</keyword>
<sequence>MSNSTSDLFYKYEISSVVISSYEAPLDQNNTNITTPNGVTDVVTTLITSTVTPIATSTALTAESTTTESVTSSETIIASTTTTTTTTVTTTAASITTPSTTNSAITSTPTTMISPTTKAPGRKFDMSSFIGGIILTIGLSAIIFLIVSYLRRHNRLPYANLR</sequence>
<gene>
    <name evidence="10" type="ORF">JBS370_LOCUS11615</name>
</gene>
<name>A0A818X661_9BILA</name>
<evidence type="ECO:0000256" key="6">
    <source>
        <dbReference type="ARBA" id="ARBA00023136"/>
    </source>
</evidence>
<feature type="region of interest" description="Disordered" evidence="8">
    <location>
        <begin position="98"/>
        <end position="118"/>
    </location>
</feature>
<feature type="compositionally biased region" description="Low complexity" evidence="8">
    <location>
        <begin position="98"/>
        <end position="117"/>
    </location>
</feature>
<accession>A0A818X661</accession>
<dbReference type="Proteomes" id="UP000663836">
    <property type="component" value="Unassembled WGS sequence"/>
</dbReference>
<comment type="similarity">
    <text evidence="2">Belongs to the CD164 family.</text>
</comment>
<dbReference type="GO" id="GO:0016020">
    <property type="term" value="C:membrane"/>
    <property type="evidence" value="ECO:0007669"/>
    <property type="project" value="UniProtKB-SubCell"/>
</dbReference>
<evidence type="ECO:0000256" key="7">
    <source>
        <dbReference type="ARBA" id="ARBA00023180"/>
    </source>
</evidence>
<dbReference type="PANTHER" id="PTHR11337">
    <property type="entry name" value="MUCIN/PORIMIN"/>
    <property type="match status" value="1"/>
</dbReference>
<keyword evidence="5 9" id="KW-1133">Transmembrane helix</keyword>